<dbReference type="SUPFAM" id="SSF57701">
    <property type="entry name" value="Zn2/Cys6 DNA-binding domain"/>
    <property type="match status" value="1"/>
</dbReference>
<keyword evidence="3" id="KW-1185">Reference proteome</keyword>
<dbReference type="GO" id="GO:0008270">
    <property type="term" value="F:zinc ion binding"/>
    <property type="evidence" value="ECO:0007669"/>
    <property type="project" value="InterPro"/>
</dbReference>
<protein>
    <submittedName>
        <fullName evidence="2">7624_t:CDS:1</fullName>
    </submittedName>
</protein>
<dbReference type="InterPro" id="IPR036864">
    <property type="entry name" value="Zn2-C6_fun-type_DNA-bd_sf"/>
</dbReference>
<dbReference type="Proteomes" id="UP000789508">
    <property type="component" value="Unassembled WGS sequence"/>
</dbReference>
<dbReference type="SMART" id="SM00066">
    <property type="entry name" value="GAL4"/>
    <property type="match status" value="1"/>
</dbReference>
<proteinExistence type="predicted"/>
<reference evidence="2" key="1">
    <citation type="submission" date="2021-06" db="EMBL/GenBank/DDBJ databases">
        <authorList>
            <person name="Kallberg Y."/>
            <person name="Tangrot J."/>
            <person name="Rosling A."/>
        </authorList>
    </citation>
    <scope>NUCLEOTIDE SEQUENCE</scope>
    <source>
        <strain evidence="2">FL130A</strain>
    </source>
</reference>
<dbReference type="AlphaFoldDB" id="A0A9N9IAC4"/>
<feature type="non-terminal residue" evidence="2">
    <location>
        <position position="276"/>
    </location>
</feature>
<accession>A0A9N9IAC4</accession>
<dbReference type="InterPro" id="IPR001138">
    <property type="entry name" value="Zn2Cys6_DnaBD"/>
</dbReference>
<organism evidence="2 3">
    <name type="scientific">Ambispora leptoticha</name>
    <dbReference type="NCBI Taxonomy" id="144679"/>
    <lineage>
        <taxon>Eukaryota</taxon>
        <taxon>Fungi</taxon>
        <taxon>Fungi incertae sedis</taxon>
        <taxon>Mucoromycota</taxon>
        <taxon>Glomeromycotina</taxon>
        <taxon>Glomeromycetes</taxon>
        <taxon>Archaeosporales</taxon>
        <taxon>Ambisporaceae</taxon>
        <taxon>Ambispora</taxon>
    </lineage>
</organism>
<name>A0A9N9IAC4_9GLOM</name>
<comment type="caution">
    <text evidence="2">The sequence shown here is derived from an EMBL/GenBank/DDBJ whole genome shotgun (WGS) entry which is preliminary data.</text>
</comment>
<feature type="domain" description="Zn(2)-C6 fungal-type" evidence="1">
    <location>
        <begin position="55"/>
        <end position="101"/>
    </location>
</feature>
<dbReference type="EMBL" id="CAJVPS010028586">
    <property type="protein sequence ID" value="CAG8726729.1"/>
    <property type="molecule type" value="Genomic_DNA"/>
</dbReference>
<gene>
    <name evidence="2" type="ORF">ALEPTO_LOCUS12467</name>
</gene>
<evidence type="ECO:0000259" key="1">
    <source>
        <dbReference type="SMART" id="SM00066"/>
    </source>
</evidence>
<dbReference type="Gene3D" id="4.10.240.10">
    <property type="entry name" value="Zn(2)-C6 fungal-type DNA-binding domain"/>
    <property type="match status" value="1"/>
</dbReference>
<sequence>KTKALRKVFDAKINLLNTIEEAKTIFNALNIQHTFDKLYKVLDEMQDTSEEEREPYTMQACINCQRLHIKYIRPNPNENCEDCASQSKQCTFGVPKKRGPKPGYKLDPTYIENNQKKIEKLIREKEIQHKNKPNYLFEEYLNEIPIQLKFIQQVIIETITVHVEQNDLERVIDERNISQIIFLTREGISLYCLYEIENHPTINKTLEQISHCKRYHELFQVITELQEYQIQPTDNLTVEEQESQSQEIVSRYNQNKNTYIQERKQLRELNAHTTSI</sequence>
<evidence type="ECO:0000313" key="3">
    <source>
        <dbReference type="Proteomes" id="UP000789508"/>
    </source>
</evidence>
<evidence type="ECO:0000313" key="2">
    <source>
        <dbReference type="EMBL" id="CAG8726729.1"/>
    </source>
</evidence>
<dbReference type="GO" id="GO:0000981">
    <property type="term" value="F:DNA-binding transcription factor activity, RNA polymerase II-specific"/>
    <property type="evidence" value="ECO:0007669"/>
    <property type="project" value="InterPro"/>
</dbReference>